<evidence type="ECO:0000256" key="2">
    <source>
        <dbReference type="PIRSR" id="PIRSR006386-1"/>
    </source>
</evidence>
<dbReference type="InterPro" id="IPR001853">
    <property type="entry name" value="DSBA-like_thioredoxin_dom"/>
</dbReference>
<keyword evidence="5" id="KW-1185">Reference proteome</keyword>
<dbReference type="GO" id="GO:0018845">
    <property type="term" value="F:2-hydroxychromene-2-carboxylate isomerase activity"/>
    <property type="evidence" value="ECO:0007669"/>
    <property type="project" value="UniProtKB-UniRule"/>
</dbReference>
<name>A0A0K1Q561_9BACT</name>
<dbReference type="InterPro" id="IPR036249">
    <property type="entry name" value="Thioredoxin-like_sf"/>
</dbReference>
<dbReference type="RefSeq" id="WP_146652013.1">
    <property type="nucleotide sequence ID" value="NZ_CP012333.1"/>
</dbReference>
<dbReference type="GO" id="GO:0004602">
    <property type="term" value="F:glutathione peroxidase activity"/>
    <property type="evidence" value="ECO:0007669"/>
    <property type="project" value="TreeGrafter"/>
</dbReference>
<dbReference type="EMBL" id="CP012333">
    <property type="protein sequence ID" value="AKV00787.1"/>
    <property type="molecule type" value="Genomic_DNA"/>
</dbReference>
<dbReference type="SUPFAM" id="SSF52833">
    <property type="entry name" value="Thioredoxin-like"/>
    <property type="match status" value="1"/>
</dbReference>
<feature type="active site" description="Nucleophile" evidence="2">
    <location>
        <position position="17"/>
    </location>
</feature>
<dbReference type="CDD" id="cd03022">
    <property type="entry name" value="DsbA_HCCA_Iso"/>
    <property type="match status" value="1"/>
</dbReference>
<dbReference type="PANTHER" id="PTHR42943">
    <property type="entry name" value="GLUTATHIONE S-TRANSFERASE KAPPA"/>
    <property type="match status" value="1"/>
</dbReference>
<dbReference type="KEGG" id="llu:AKJ09_07450"/>
<dbReference type="Gene3D" id="3.40.30.10">
    <property type="entry name" value="Glutaredoxin"/>
    <property type="match status" value="1"/>
</dbReference>
<dbReference type="Proteomes" id="UP000064967">
    <property type="component" value="Chromosome"/>
</dbReference>
<proteinExistence type="inferred from homology"/>
<dbReference type="InterPro" id="IPR044087">
    <property type="entry name" value="NahD-like"/>
</dbReference>
<dbReference type="STRING" id="1391654.AKJ09_07450"/>
<dbReference type="InterPro" id="IPR014440">
    <property type="entry name" value="HCCAis_GSTk"/>
</dbReference>
<dbReference type="GO" id="GO:0004364">
    <property type="term" value="F:glutathione transferase activity"/>
    <property type="evidence" value="ECO:0007669"/>
    <property type="project" value="TreeGrafter"/>
</dbReference>
<gene>
    <name evidence="4" type="ORF">AKJ09_07450</name>
</gene>
<feature type="domain" description="DSBA-like thioredoxin" evidence="3">
    <location>
        <begin position="9"/>
        <end position="198"/>
    </location>
</feature>
<dbReference type="AlphaFoldDB" id="A0A0K1Q561"/>
<comment type="similarity">
    <text evidence="1">Belongs to the GST superfamily. NadH family.</text>
</comment>
<dbReference type="GO" id="GO:1901170">
    <property type="term" value="P:naphthalene catabolic process"/>
    <property type="evidence" value="ECO:0007669"/>
    <property type="project" value="InterPro"/>
</dbReference>
<dbReference type="PATRIC" id="fig|1391654.3.peg.7563"/>
<dbReference type="EC" id="5.99.1.4" evidence="1"/>
<dbReference type="Pfam" id="PF01323">
    <property type="entry name" value="DSBA"/>
    <property type="match status" value="1"/>
</dbReference>
<sequence>MTDVADAKLTLFFDFISPYAYVAHTQVHAIAQRTGRRVELVPVLFAAILDAHGQKGPAEIPAKRLYTFKDAFRKAHRHGLGGLVPPPSHPFNPLLALRVASVPMADDARHALVASIFDTAWRRGEAIDGVSGVTAAIERAGLDAKALLEAAGAAENKERLRTHTSEAIARGVFGVPTTDVDGELFWGTDGLEFVEAYLRGDDPLPRDLSWAERPASATRPGSRKA</sequence>
<keyword evidence="1 4" id="KW-0413">Isomerase</keyword>
<dbReference type="InterPro" id="IPR051924">
    <property type="entry name" value="GST_Kappa/NadH"/>
</dbReference>
<organism evidence="4 5">
    <name type="scientific">Labilithrix luteola</name>
    <dbReference type="NCBI Taxonomy" id="1391654"/>
    <lineage>
        <taxon>Bacteria</taxon>
        <taxon>Pseudomonadati</taxon>
        <taxon>Myxococcota</taxon>
        <taxon>Polyangia</taxon>
        <taxon>Polyangiales</taxon>
        <taxon>Labilitrichaceae</taxon>
        <taxon>Labilithrix</taxon>
    </lineage>
</organism>
<comment type="catalytic activity">
    <reaction evidence="1">
        <text>2-hydroxychromene-2-carboxylate = (3E)-4-(2-hydroxyphenyl)-2-oxobut-3-enoate</text>
        <dbReference type="Rhea" id="RHEA:27401"/>
        <dbReference type="ChEBI" id="CHEBI:59350"/>
        <dbReference type="ChEBI" id="CHEBI:59353"/>
        <dbReference type="EC" id="5.99.1.4"/>
    </reaction>
</comment>
<reference evidence="4 5" key="1">
    <citation type="submission" date="2015-08" db="EMBL/GenBank/DDBJ databases">
        <authorList>
            <person name="Babu N.S."/>
            <person name="Beckwith C.J."/>
            <person name="Beseler K.G."/>
            <person name="Brison A."/>
            <person name="Carone J.V."/>
            <person name="Caskin T.P."/>
            <person name="Diamond M."/>
            <person name="Durham M.E."/>
            <person name="Foxe J.M."/>
            <person name="Go M."/>
            <person name="Henderson B.A."/>
            <person name="Jones I.B."/>
            <person name="McGettigan J.A."/>
            <person name="Micheletti S.J."/>
            <person name="Nasrallah M.E."/>
            <person name="Ortiz D."/>
            <person name="Piller C.R."/>
            <person name="Privatt S.R."/>
            <person name="Schneider S.L."/>
            <person name="Sharp S."/>
            <person name="Smith T.C."/>
            <person name="Stanton J.D."/>
            <person name="Ullery H.E."/>
            <person name="Wilson R.J."/>
            <person name="Serrano M.G."/>
            <person name="Buck G."/>
            <person name="Lee V."/>
            <person name="Wang Y."/>
            <person name="Carvalho R."/>
            <person name="Voegtly L."/>
            <person name="Shi R."/>
            <person name="Duckworth R."/>
            <person name="Johnson A."/>
            <person name="Loviza R."/>
            <person name="Walstead R."/>
            <person name="Shah Z."/>
            <person name="Kiflezghi M."/>
            <person name="Wade K."/>
            <person name="Ball S.L."/>
            <person name="Bradley K.W."/>
            <person name="Asai D.J."/>
            <person name="Bowman C.A."/>
            <person name="Russell D.A."/>
            <person name="Pope W.H."/>
            <person name="Jacobs-Sera D."/>
            <person name="Hendrix R.W."/>
            <person name="Hatfull G.F."/>
        </authorList>
    </citation>
    <scope>NUCLEOTIDE SEQUENCE [LARGE SCALE GENOMIC DNA]</scope>
    <source>
        <strain evidence="4 5">DSM 27648</strain>
    </source>
</reference>
<dbReference type="PIRSF" id="PIRSF006386">
    <property type="entry name" value="HCCAis_GSTk"/>
    <property type="match status" value="1"/>
</dbReference>
<evidence type="ECO:0000259" key="3">
    <source>
        <dbReference type="Pfam" id="PF01323"/>
    </source>
</evidence>
<dbReference type="OrthoDB" id="5244108at2"/>
<evidence type="ECO:0000313" key="4">
    <source>
        <dbReference type="EMBL" id="AKV00787.1"/>
    </source>
</evidence>
<dbReference type="GO" id="GO:0006749">
    <property type="term" value="P:glutathione metabolic process"/>
    <property type="evidence" value="ECO:0007669"/>
    <property type="project" value="TreeGrafter"/>
</dbReference>
<dbReference type="PANTHER" id="PTHR42943:SF2">
    <property type="entry name" value="GLUTATHIONE S-TRANSFERASE KAPPA 1"/>
    <property type="match status" value="1"/>
</dbReference>
<protein>
    <recommendedName>
        <fullName evidence="1">2-hydroxychromene-2-carboxylate isomerase</fullName>
        <ecNumber evidence="1">5.99.1.4</ecNumber>
    </recommendedName>
</protein>
<accession>A0A0K1Q561</accession>
<evidence type="ECO:0000256" key="1">
    <source>
        <dbReference type="PIRNR" id="PIRNR006386"/>
    </source>
</evidence>
<evidence type="ECO:0000313" key="5">
    <source>
        <dbReference type="Proteomes" id="UP000064967"/>
    </source>
</evidence>